<comment type="caution">
    <text evidence="1">The sequence shown here is derived from an EMBL/GenBank/DDBJ whole genome shotgun (WGS) entry which is preliminary data.</text>
</comment>
<protein>
    <submittedName>
        <fullName evidence="1">Uncharacterized protein</fullName>
    </submittedName>
</protein>
<dbReference type="AlphaFoldDB" id="A0A8S2WMU0"/>
<reference evidence="1" key="1">
    <citation type="submission" date="2021-02" db="EMBL/GenBank/DDBJ databases">
        <authorList>
            <person name="Nowell W R."/>
        </authorList>
    </citation>
    <scope>NUCLEOTIDE SEQUENCE</scope>
</reference>
<evidence type="ECO:0000313" key="2">
    <source>
        <dbReference type="Proteomes" id="UP000676336"/>
    </source>
</evidence>
<gene>
    <name evidence="1" type="ORF">SMN809_LOCUS32739</name>
</gene>
<evidence type="ECO:0000313" key="1">
    <source>
        <dbReference type="EMBL" id="CAF4451539.1"/>
    </source>
</evidence>
<dbReference type="EMBL" id="CAJOBI010069527">
    <property type="protein sequence ID" value="CAF4451539.1"/>
    <property type="molecule type" value="Genomic_DNA"/>
</dbReference>
<proteinExistence type="predicted"/>
<feature type="non-terminal residue" evidence="1">
    <location>
        <position position="86"/>
    </location>
</feature>
<organism evidence="1 2">
    <name type="scientific">Rotaria magnacalcarata</name>
    <dbReference type="NCBI Taxonomy" id="392030"/>
    <lineage>
        <taxon>Eukaryota</taxon>
        <taxon>Metazoa</taxon>
        <taxon>Spiralia</taxon>
        <taxon>Gnathifera</taxon>
        <taxon>Rotifera</taxon>
        <taxon>Eurotatoria</taxon>
        <taxon>Bdelloidea</taxon>
        <taxon>Philodinida</taxon>
        <taxon>Philodinidae</taxon>
        <taxon>Rotaria</taxon>
    </lineage>
</organism>
<feature type="non-terminal residue" evidence="1">
    <location>
        <position position="1"/>
    </location>
</feature>
<accession>A0A8S2WMU0</accession>
<sequence>RASDVIKRITSPSSTISTTDEILPQTFFRRMSASLNMNSFVQMAAVQTSTLPAIHDLNSTTNKNDETYSHSMITTITNINTNANEC</sequence>
<dbReference type="Proteomes" id="UP000676336">
    <property type="component" value="Unassembled WGS sequence"/>
</dbReference>
<name>A0A8S2WMU0_9BILA</name>